<protein>
    <submittedName>
        <fullName evidence="1">Uncharacterized protein</fullName>
    </submittedName>
</protein>
<gene>
    <name evidence="1" type="ORF">PQR66_16150</name>
</gene>
<sequence length="86" mass="8658">MLTVTPIVLPGPTVVGTAEASAARTLGVEVTVFDGAGELTAAGAFAAVLLLPLLLPPPPPQAARLSPSAAAMIHAILRTFILSIDF</sequence>
<proteinExistence type="predicted"/>
<evidence type="ECO:0000313" key="1">
    <source>
        <dbReference type="EMBL" id="MFL9884575.1"/>
    </source>
</evidence>
<dbReference type="Proteomes" id="UP001629249">
    <property type="component" value="Unassembled WGS sequence"/>
</dbReference>
<accession>A0ABW8ZP37</accession>
<keyword evidence="2" id="KW-1185">Reference proteome</keyword>
<reference evidence="1 2" key="1">
    <citation type="journal article" date="2024" name="Chem. Sci.">
        <title>Discovery of megapolipeptins by genome mining of a Burkholderiales bacteria collection.</title>
        <authorList>
            <person name="Paulo B.S."/>
            <person name="Recchia M.J.J."/>
            <person name="Lee S."/>
            <person name="Fergusson C.H."/>
            <person name="Romanowski S.B."/>
            <person name="Hernandez A."/>
            <person name="Krull N."/>
            <person name="Liu D.Y."/>
            <person name="Cavanagh H."/>
            <person name="Bos A."/>
            <person name="Gray C.A."/>
            <person name="Murphy B.T."/>
            <person name="Linington R.G."/>
            <person name="Eustaquio A.S."/>
        </authorList>
    </citation>
    <scope>NUCLEOTIDE SEQUENCE [LARGE SCALE GENOMIC DNA]</scope>
    <source>
        <strain evidence="1 2">RL16-012-BIC-B</strain>
    </source>
</reference>
<dbReference type="EMBL" id="JAQQFN010000011">
    <property type="protein sequence ID" value="MFL9884575.1"/>
    <property type="molecule type" value="Genomic_DNA"/>
</dbReference>
<organism evidence="1 2">
    <name type="scientific">Paraburkholderia agricolaris</name>
    <dbReference type="NCBI Taxonomy" id="2152888"/>
    <lineage>
        <taxon>Bacteria</taxon>
        <taxon>Pseudomonadati</taxon>
        <taxon>Pseudomonadota</taxon>
        <taxon>Betaproteobacteria</taxon>
        <taxon>Burkholderiales</taxon>
        <taxon>Burkholderiaceae</taxon>
        <taxon>Paraburkholderia</taxon>
    </lineage>
</organism>
<comment type="caution">
    <text evidence="1">The sequence shown here is derived from an EMBL/GenBank/DDBJ whole genome shotgun (WGS) entry which is preliminary data.</text>
</comment>
<evidence type="ECO:0000313" key="2">
    <source>
        <dbReference type="Proteomes" id="UP001629249"/>
    </source>
</evidence>
<dbReference type="RefSeq" id="WP_246216549.1">
    <property type="nucleotide sequence ID" value="NZ_JAQQFH010000022.1"/>
</dbReference>
<name>A0ABW8ZP37_9BURK</name>